<feature type="transmembrane region" description="Helical" evidence="1">
    <location>
        <begin position="294"/>
        <end position="315"/>
    </location>
</feature>
<dbReference type="InParanoid" id="A9B8Q5"/>
<dbReference type="BioCyc" id="HAUR316274:GHYA-5153-MONOMER"/>
<dbReference type="HOGENOM" id="CLU_365936_0_0_0"/>
<feature type="transmembrane region" description="Helical" evidence="1">
    <location>
        <begin position="384"/>
        <end position="404"/>
    </location>
</feature>
<feature type="transmembrane region" description="Helical" evidence="1">
    <location>
        <begin position="107"/>
        <end position="127"/>
    </location>
</feature>
<feature type="transmembrane region" description="Helical" evidence="1">
    <location>
        <begin position="543"/>
        <end position="569"/>
    </location>
</feature>
<feature type="transmembrane region" description="Helical" evidence="1">
    <location>
        <begin position="158"/>
        <end position="175"/>
    </location>
</feature>
<dbReference type="Proteomes" id="UP000000787">
    <property type="component" value="Plasmid pHAU01"/>
</dbReference>
<accession>A9B8Q5</accession>
<keyword evidence="2" id="KW-0614">Plasmid</keyword>
<dbReference type="EMBL" id="CP000876">
    <property type="protein sequence ID" value="ABX07719.1"/>
    <property type="molecule type" value="Genomic_DNA"/>
</dbReference>
<name>A9B8Q5_HERA2</name>
<feature type="transmembrane region" description="Helical" evidence="1">
    <location>
        <begin position="610"/>
        <end position="630"/>
    </location>
</feature>
<feature type="transmembrane region" description="Helical" evidence="1">
    <location>
        <begin position="581"/>
        <end position="604"/>
    </location>
</feature>
<dbReference type="KEGG" id="hau:Haur_5091"/>
<keyword evidence="1" id="KW-0812">Transmembrane</keyword>
<evidence type="ECO:0000313" key="3">
    <source>
        <dbReference type="Proteomes" id="UP000000787"/>
    </source>
</evidence>
<keyword evidence="1" id="KW-1133">Transmembrane helix</keyword>
<gene>
    <name evidence="2" type="ordered locus">Haur_5091</name>
</gene>
<evidence type="ECO:0000256" key="1">
    <source>
        <dbReference type="SAM" id="Phobius"/>
    </source>
</evidence>
<reference evidence="2 3" key="1">
    <citation type="journal article" date="2011" name="Stand. Genomic Sci.">
        <title>Complete genome sequence of the filamentous gliding predatory bacterium Herpetosiphon aurantiacus type strain (114-95(T)).</title>
        <authorList>
            <person name="Kiss H."/>
            <person name="Nett M."/>
            <person name="Domin N."/>
            <person name="Martin K."/>
            <person name="Maresca J.A."/>
            <person name="Copeland A."/>
            <person name="Lapidus A."/>
            <person name="Lucas S."/>
            <person name="Berry K.W."/>
            <person name="Glavina Del Rio T."/>
            <person name="Dalin E."/>
            <person name="Tice H."/>
            <person name="Pitluck S."/>
            <person name="Richardson P."/>
            <person name="Bruce D."/>
            <person name="Goodwin L."/>
            <person name="Han C."/>
            <person name="Detter J.C."/>
            <person name="Schmutz J."/>
            <person name="Brettin T."/>
            <person name="Land M."/>
            <person name="Hauser L."/>
            <person name="Kyrpides N.C."/>
            <person name="Ivanova N."/>
            <person name="Goker M."/>
            <person name="Woyke T."/>
            <person name="Klenk H.P."/>
            <person name="Bryant D.A."/>
        </authorList>
    </citation>
    <scope>NUCLEOTIDE SEQUENCE [LARGE SCALE GENOMIC DNA]</scope>
    <source>
        <strain evidence="3">ATCC 23779 / DSM 785 / 114-95</strain>
        <plasmid evidence="2">pHAU01</plasmid>
    </source>
</reference>
<evidence type="ECO:0000313" key="2">
    <source>
        <dbReference type="EMBL" id="ABX07719.1"/>
    </source>
</evidence>
<feature type="transmembrane region" description="Helical" evidence="1">
    <location>
        <begin position="28"/>
        <end position="47"/>
    </location>
</feature>
<keyword evidence="1" id="KW-0472">Membrane</keyword>
<sequence>MSAVSPLSSTPQHGWFEHLHLRRYSRTMLFDIMVLIACIMPGIMLSHQQLQEPWNAFRVARAQLSTNQGSVADYTTSAGAYRAEHVGSDLIHTALINATDWPLDGLVLAPIGALMLALAYYGIAILLSPSRRWAAGIALFSSWYYPGIYSQFGTQTYVWVYSLLIGFLIVFFQWLNHPKRSYEWLLTAIFLATFLHYHTTPLWMIGLMIIGTAASKRAQRTTSSSYRYSWLLPLSWLAWDITFESVLRNGWQQLQAVNTNTIGQSFLSKVFGPLLQRTPAGLDPFEIAPINPPLATWSTLLCLLILIVPVGWWMITQLHVARKTRDFHALIATPRHIFIWAIIGIAMAHTIMYLLYGALSFRVIPVLFPLLIPMIWRDAPWKSWSMGLLILLVGSAIVGFFSFAPTIQPDMTAAQTGRASRLLAKNSTILSDANLYGSLALQRAIDNQTINLAWIDAPLYRAMVDGQPLPTSIDAIAIAKTTKPLITSHWQYFAAWMVSNPMIEHHPSMNQVYASSVLSVLQPINHALPMTVPSDPPTKSLMWFVPALRLLGAILGLFLIPGLAIFWVAQRKQIFGADLDIRTILACTIALSVLNLTVMGYLVHLSGMNINGIVVLTMMLPVASLIALRLKGQRFMIAFRWWRYGISIVIVLGCWLGFATHGVLAQPTAMPALEVFATQATTGSLTIEVANNTDTATPATVVIETPEGSVLMTTQQVLPAHRVTDIPWVIPATAAHQPAVIRVITDQQPPLTLWFAQVPTGK</sequence>
<feature type="transmembrane region" description="Helical" evidence="1">
    <location>
        <begin position="182"/>
        <end position="199"/>
    </location>
</feature>
<feature type="transmembrane region" description="Helical" evidence="1">
    <location>
        <begin position="642"/>
        <end position="664"/>
    </location>
</feature>
<proteinExistence type="predicted"/>
<dbReference type="AlphaFoldDB" id="A9B8Q5"/>
<organism evidence="2 3">
    <name type="scientific">Herpetosiphon aurantiacus (strain ATCC 23779 / DSM 785 / 114-95)</name>
    <dbReference type="NCBI Taxonomy" id="316274"/>
    <lineage>
        <taxon>Bacteria</taxon>
        <taxon>Bacillati</taxon>
        <taxon>Chloroflexota</taxon>
        <taxon>Chloroflexia</taxon>
        <taxon>Herpetosiphonales</taxon>
        <taxon>Herpetosiphonaceae</taxon>
        <taxon>Herpetosiphon</taxon>
    </lineage>
</organism>
<geneLocation type="plasmid" evidence="2 3">
    <name>pHAU01</name>
</geneLocation>
<keyword evidence="3" id="KW-1185">Reference proteome</keyword>
<protein>
    <submittedName>
        <fullName evidence="2">Uncharacterized protein</fullName>
    </submittedName>
</protein>